<keyword evidence="2" id="KW-0378">Hydrolase</keyword>
<evidence type="ECO:0000313" key="1">
    <source>
        <dbReference type="EMBL" id="MDY5133138.1"/>
    </source>
</evidence>
<dbReference type="Pfam" id="PF13344">
    <property type="entry name" value="Hydrolase_6"/>
    <property type="match status" value="1"/>
</dbReference>
<evidence type="ECO:0000313" key="2">
    <source>
        <dbReference type="EMBL" id="MDY5154452.1"/>
    </source>
</evidence>
<evidence type="ECO:0000313" key="4">
    <source>
        <dbReference type="Proteomes" id="UP001281731"/>
    </source>
</evidence>
<protein>
    <submittedName>
        <fullName evidence="2">HAD-IIA family hydrolase</fullName>
    </submittedName>
</protein>
<keyword evidence="3" id="KW-1185">Reference proteome</keyword>
<dbReference type="AlphaFoldDB" id="A0AAW9HVT7"/>
<dbReference type="Pfam" id="PF13242">
    <property type="entry name" value="Hydrolase_like"/>
    <property type="match status" value="1"/>
</dbReference>
<dbReference type="Gene3D" id="3.40.50.1000">
    <property type="entry name" value="HAD superfamily/HAD-like"/>
    <property type="match status" value="2"/>
</dbReference>
<organism evidence="2 4">
    <name type="scientific">Actinotignum urinale</name>
    <dbReference type="NCBI Taxonomy" id="190146"/>
    <lineage>
        <taxon>Bacteria</taxon>
        <taxon>Bacillati</taxon>
        <taxon>Actinomycetota</taxon>
        <taxon>Actinomycetes</taxon>
        <taxon>Actinomycetales</taxon>
        <taxon>Actinomycetaceae</taxon>
        <taxon>Actinotignum</taxon>
    </lineage>
</organism>
<dbReference type="GO" id="GO:0005737">
    <property type="term" value="C:cytoplasm"/>
    <property type="evidence" value="ECO:0007669"/>
    <property type="project" value="TreeGrafter"/>
</dbReference>
<comment type="caution">
    <text evidence="2">The sequence shown here is derived from an EMBL/GenBank/DDBJ whole genome shotgun (WGS) entry which is preliminary data.</text>
</comment>
<proteinExistence type="predicted"/>
<accession>A0AAW9HVT7</accession>
<dbReference type="EMBL" id="JAWNGC010000002">
    <property type="protein sequence ID" value="MDY5154452.1"/>
    <property type="molecule type" value="Genomic_DNA"/>
</dbReference>
<dbReference type="InterPro" id="IPR023214">
    <property type="entry name" value="HAD_sf"/>
</dbReference>
<dbReference type="Proteomes" id="UP001281731">
    <property type="component" value="Unassembled WGS sequence"/>
</dbReference>
<dbReference type="InterPro" id="IPR006357">
    <property type="entry name" value="HAD-SF_hydro_IIA"/>
</dbReference>
<sequence>MGTFISNYDGAIFDLDGVAWLGGKPAPYAPENFAIAVENGMQPMFLTNNASRTPEQVADALEKVGLHTTANNILTSSMAAVSLAEQHLEPGAKVLAIGSEGLIGPLEKSSFVRVTSADDNPDAVIMGFFPEVGWKDLSEAALAIRKGALFIATNLDATLPQERGFMIGNGSLVAAVVNATGVKPLSAGKPEPAIYDTGVAMLGAHKPFSIGDRLDTDIRGAVAAKIPSLHVLTGVNSARDIMLAVNEERPTFLADDMRALNEPYPDITKNGERWEVEGSWAYVDADGLHTDGLNGTELELNSYRAAVHAVWEAIDSGKLTREQLADKLLNYTIVRKDS</sequence>
<dbReference type="InterPro" id="IPR036412">
    <property type="entry name" value="HAD-like_sf"/>
</dbReference>
<reference evidence="2 3" key="1">
    <citation type="submission" date="2023-10" db="EMBL/GenBank/DDBJ databases">
        <title>Whole Genome based description of the genera Actinobaculum and Actinotignum reveals a complex phylogenetic relationship within the species included in the genus Actinotignum.</title>
        <authorList>
            <person name="Jensen C.S."/>
            <person name="Dargis R."/>
            <person name="Kemp M."/>
            <person name="Christensen J.J."/>
        </authorList>
    </citation>
    <scope>NUCLEOTIDE SEQUENCE</scope>
    <source>
        <strain evidence="2">SLA_B511</strain>
        <strain evidence="1 3">SLA_B974</strain>
    </source>
</reference>
<dbReference type="RefSeq" id="WP_022866782.1">
    <property type="nucleotide sequence ID" value="NZ_CAMYCL010000022.1"/>
</dbReference>
<dbReference type="EMBL" id="JAWNGA010000007">
    <property type="protein sequence ID" value="MDY5133138.1"/>
    <property type="molecule type" value="Genomic_DNA"/>
</dbReference>
<dbReference type="SUPFAM" id="SSF56784">
    <property type="entry name" value="HAD-like"/>
    <property type="match status" value="1"/>
</dbReference>
<evidence type="ECO:0000313" key="3">
    <source>
        <dbReference type="Proteomes" id="UP001275049"/>
    </source>
</evidence>
<name>A0AAW9HVT7_9ACTO</name>
<gene>
    <name evidence="2" type="ORF">R6G80_01760</name>
    <name evidence="1" type="ORF">R6G86_05195</name>
</gene>
<dbReference type="PANTHER" id="PTHR19288">
    <property type="entry name" value="4-NITROPHENYLPHOSPHATASE-RELATED"/>
    <property type="match status" value="1"/>
</dbReference>
<dbReference type="PANTHER" id="PTHR19288:SF95">
    <property type="entry name" value="D-GLYCEROL 3-PHOSPHATE PHOSPHATASE"/>
    <property type="match status" value="1"/>
</dbReference>
<dbReference type="NCBIfam" id="TIGR01460">
    <property type="entry name" value="HAD-SF-IIA"/>
    <property type="match status" value="1"/>
</dbReference>
<dbReference type="GO" id="GO:0016791">
    <property type="term" value="F:phosphatase activity"/>
    <property type="evidence" value="ECO:0007669"/>
    <property type="project" value="TreeGrafter"/>
</dbReference>
<dbReference type="Proteomes" id="UP001275049">
    <property type="component" value="Unassembled WGS sequence"/>
</dbReference>